<keyword evidence="9" id="KW-0406">Ion transport</keyword>
<evidence type="ECO:0000313" key="18">
    <source>
        <dbReference type="EMBL" id="HDD53492.1"/>
    </source>
</evidence>
<dbReference type="PANTHER" id="PTHR43185:SF1">
    <property type="entry name" value="FE(2+) TRANSPORTER FEOB"/>
    <property type="match status" value="1"/>
</dbReference>
<dbReference type="Pfam" id="PF07664">
    <property type="entry name" value="FeoB_C"/>
    <property type="match status" value="1"/>
</dbReference>
<dbReference type="InterPro" id="IPR003373">
    <property type="entry name" value="Fe2_transport_prot-B"/>
</dbReference>
<feature type="transmembrane region" description="Helical" evidence="16">
    <location>
        <begin position="617"/>
        <end position="639"/>
    </location>
</feature>
<evidence type="ECO:0000256" key="6">
    <source>
        <dbReference type="ARBA" id="ARBA00022741"/>
    </source>
</evidence>
<dbReference type="Gene3D" id="1.10.287.1770">
    <property type="match status" value="1"/>
</dbReference>
<feature type="transmembrane region" description="Helical" evidence="16">
    <location>
        <begin position="503"/>
        <end position="525"/>
    </location>
</feature>
<dbReference type="PANTHER" id="PTHR43185">
    <property type="entry name" value="FERROUS IRON TRANSPORT PROTEIN B"/>
    <property type="match status" value="1"/>
</dbReference>
<feature type="binding site" evidence="14">
    <location>
        <begin position="116"/>
        <end position="119"/>
    </location>
    <ligand>
        <name>GTP</name>
        <dbReference type="ChEBI" id="CHEBI:37565"/>
        <label>4</label>
    </ligand>
</feature>
<keyword evidence="11 16" id="KW-0472">Membrane</keyword>
<keyword evidence="10 14" id="KW-0342">GTP-binding</keyword>
<keyword evidence="5 16" id="KW-0812">Transmembrane</keyword>
<accession>A0A7C0U6P7</accession>
<feature type="binding site" evidence="15">
    <location>
        <position position="21"/>
    </location>
    <ligand>
        <name>Mg(2+)</name>
        <dbReference type="ChEBI" id="CHEBI:18420"/>
        <label>2</label>
    </ligand>
</feature>
<dbReference type="GO" id="GO:0046872">
    <property type="term" value="F:metal ion binding"/>
    <property type="evidence" value="ECO:0007669"/>
    <property type="project" value="UniProtKB-KW"/>
</dbReference>
<dbReference type="PROSITE" id="PS51711">
    <property type="entry name" value="G_FEOB"/>
    <property type="match status" value="1"/>
</dbReference>
<sequence length="640" mass="71178">MSKKVIALVGQPNCGKSTLFNVVAGYKASTGNFPGVTVSYAESPVTLGETTFRLVDLPGIYSLSTQEPAERVTLEYLLRKEAHFVINVIDATTMSRSLELTLQLMELELPLMICLNMVDEAEKKGIFIDPKALERELGIPVMTTVASKGWGVRELFVRALEVMDEVKAKPPQYSLHVEREIGRVESFIMNLELAKRIPLRFLALKLLEGDEYFTSLVREEAPHLIPEIEECINRLVESHGQPPEMVISGERHALAMHLFERVAKVTARAEAPSFREKLDAVVMHPILGYIILAGVFFGLLYLTFFVGSFLADQVAGPFDRLTQLFQGKGAWSPFVVGVIQGIAGGVGIVLPYLIPLLFLLSLLEDIGYLPRAAFLLDGLMHRMGLHGKSVIPFILGYGCNVPSIMAARIIESPRDRFITIILASLIPCSARTSVILGLQAKYLGPLWAMALYLVNILVLGFVGFLISRFHKEESPGLILEIPPYRLPTFASLWKKTWHRLKDFAIYAWPIILAGSIVLEVLTYLHVDKVINTLLAPLTVWLLGLPVAVGVTLFFGIFRKELTLIMLFQALGTFNIQNVLTHTQILVFVVFVTFYIPCLSTVAVLWREGGWKVTWASALLNTSLALVLAFLARFVGMAFLH</sequence>
<reference evidence="18" key="1">
    <citation type="journal article" date="2020" name="mSystems">
        <title>Genome- and Community-Level Interaction Insights into Carbon Utilization and Element Cycling Functions of Hydrothermarchaeota in Hydrothermal Sediment.</title>
        <authorList>
            <person name="Zhou Z."/>
            <person name="Liu Y."/>
            <person name="Xu W."/>
            <person name="Pan J."/>
            <person name="Luo Z.H."/>
            <person name="Li M."/>
        </authorList>
    </citation>
    <scope>NUCLEOTIDE SEQUENCE [LARGE SCALE GENOMIC DNA]</scope>
    <source>
        <strain evidence="18">HyVt-115</strain>
    </source>
</reference>
<dbReference type="InterPro" id="IPR011640">
    <property type="entry name" value="Fe2_transport_prot_B_C"/>
</dbReference>
<dbReference type="InterPro" id="IPR027417">
    <property type="entry name" value="P-loop_NTPase"/>
</dbReference>
<keyword evidence="3" id="KW-1003">Cell membrane</keyword>
<dbReference type="GO" id="GO:0005525">
    <property type="term" value="F:GTP binding"/>
    <property type="evidence" value="ECO:0007669"/>
    <property type="project" value="UniProtKB-KW"/>
</dbReference>
<evidence type="ECO:0000256" key="7">
    <source>
        <dbReference type="ARBA" id="ARBA00022989"/>
    </source>
</evidence>
<dbReference type="SUPFAM" id="SSF52540">
    <property type="entry name" value="P-loop containing nucleoside triphosphate hydrolases"/>
    <property type="match status" value="1"/>
</dbReference>
<organism evidence="18">
    <name type="scientific">Thermosulfidibacter takaii</name>
    <dbReference type="NCBI Taxonomy" id="412593"/>
    <lineage>
        <taxon>Bacteria</taxon>
        <taxon>Pseudomonadati</taxon>
        <taxon>Thermosulfidibacterota</taxon>
        <taxon>Thermosulfidibacteria</taxon>
        <taxon>Thermosulfidibacterales</taxon>
        <taxon>Thermosulfidibacteraceae</taxon>
    </lineage>
</organism>
<comment type="subcellular location">
    <subcellularLocation>
        <location evidence="16">Cell inner membrane</location>
        <topology evidence="16">Multi-pass membrane protein</topology>
    </subcellularLocation>
    <subcellularLocation>
        <location evidence="1">Cell membrane</location>
        <topology evidence="1">Multi-pass membrane protein</topology>
    </subcellularLocation>
</comment>
<dbReference type="InterPro" id="IPR041069">
    <property type="entry name" value="FeoB_Cyto"/>
</dbReference>
<comment type="caution">
    <text evidence="18">The sequence shown here is derived from an EMBL/GenBank/DDBJ whole genome shotgun (WGS) entry which is preliminary data.</text>
</comment>
<evidence type="ECO:0000256" key="9">
    <source>
        <dbReference type="ARBA" id="ARBA00023065"/>
    </source>
</evidence>
<evidence type="ECO:0000256" key="5">
    <source>
        <dbReference type="ARBA" id="ARBA00022692"/>
    </source>
</evidence>
<dbReference type="EMBL" id="DQWS01000202">
    <property type="protein sequence ID" value="HDD53492.1"/>
    <property type="molecule type" value="Genomic_DNA"/>
</dbReference>
<feature type="transmembrane region" description="Helical" evidence="16">
    <location>
        <begin position="331"/>
        <end position="354"/>
    </location>
</feature>
<keyword evidence="4 16" id="KW-0410">Iron transport</keyword>
<evidence type="ECO:0000256" key="2">
    <source>
        <dbReference type="ARBA" id="ARBA00022448"/>
    </source>
</evidence>
<protein>
    <recommendedName>
        <fullName evidence="12 13">Ferrous iron transport protein B</fullName>
    </recommendedName>
</protein>
<dbReference type="InterPro" id="IPR011642">
    <property type="entry name" value="Gate_dom"/>
</dbReference>
<feature type="transmembrane region" description="Helical" evidence="16">
    <location>
        <begin position="584"/>
        <end position="605"/>
    </location>
</feature>
<evidence type="ECO:0000256" key="11">
    <source>
        <dbReference type="ARBA" id="ARBA00023136"/>
    </source>
</evidence>
<name>A0A7C0U6P7_9BACT</name>
<feature type="domain" description="FeoB-type G" evidence="17">
    <location>
        <begin position="3"/>
        <end position="165"/>
    </location>
</feature>
<evidence type="ECO:0000256" key="3">
    <source>
        <dbReference type="ARBA" id="ARBA00022475"/>
    </source>
</evidence>
<evidence type="ECO:0000256" key="14">
    <source>
        <dbReference type="PIRSR" id="PIRSR603373-1"/>
    </source>
</evidence>
<dbReference type="Pfam" id="PF17910">
    <property type="entry name" value="FeoB_Cyto"/>
    <property type="match status" value="1"/>
</dbReference>
<dbReference type="GO" id="GO:0015093">
    <property type="term" value="F:ferrous iron transmembrane transporter activity"/>
    <property type="evidence" value="ECO:0007669"/>
    <property type="project" value="UniProtKB-UniRule"/>
</dbReference>
<dbReference type="Gene3D" id="3.40.50.300">
    <property type="entry name" value="P-loop containing nucleotide triphosphate hydrolases"/>
    <property type="match status" value="1"/>
</dbReference>
<keyword evidence="6 14" id="KW-0547">Nucleotide-binding</keyword>
<feature type="transmembrane region" description="Helical" evidence="16">
    <location>
        <begin position="390"/>
        <end position="410"/>
    </location>
</feature>
<evidence type="ECO:0000256" key="4">
    <source>
        <dbReference type="ARBA" id="ARBA00022496"/>
    </source>
</evidence>
<feature type="transmembrane region" description="Helical" evidence="16">
    <location>
        <begin position="286"/>
        <end position="310"/>
    </location>
</feature>
<dbReference type="PRINTS" id="PR00326">
    <property type="entry name" value="GTP1OBG"/>
</dbReference>
<evidence type="ECO:0000256" key="15">
    <source>
        <dbReference type="PIRSR" id="PIRSR603373-2"/>
    </source>
</evidence>
<evidence type="ECO:0000256" key="8">
    <source>
        <dbReference type="ARBA" id="ARBA00023004"/>
    </source>
</evidence>
<evidence type="ECO:0000256" key="16">
    <source>
        <dbReference type="RuleBase" id="RU362098"/>
    </source>
</evidence>
<comment type="similarity">
    <text evidence="16">Belongs to the TRAFAC class TrmE-Era-EngA-EngB-Septin-like GTPase superfamily. FeoB GTPase (TC 9.A.8) family.</text>
</comment>
<dbReference type="Pfam" id="PF02421">
    <property type="entry name" value="FeoB_N"/>
    <property type="match status" value="1"/>
</dbReference>
<keyword evidence="2 16" id="KW-0813">Transport</keyword>
<dbReference type="Pfam" id="PF07670">
    <property type="entry name" value="Gate"/>
    <property type="match status" value="2"/>
</dbReference>
<dbReference type="InterPro" id="IPR006073">
    <property type="entry name" value="GTP-bd"/>
</dbReference>
<evidence type="ECO:0000256" key="1">
    <source>
        <dbReference type="ARBA" id="ARBA00004651"/>
    </source>
</evidence>
<feature type="binding site" evidence="14">
    <location>
        <begin position="10"/>
        <end position="17"/>
    </location>
    <ligand>
        <name>GTP</name>
        <dbReference type="ChEBI" id="CHEBI:37565"/>
        <label>1</label>
    </ligand>
</feature>
<dbReference type="InterPro" id="IPR030389">
    <property type="entry name" value="G_FEOB_dom"/>
</dbReference>
<evidence type="ECO:0000256" key="10">
    <source>
        <dbReference type="ARBA" id="ARBA00023134"/>
    </source>
</evidence>
<dbReference type="CDD" id="cd01879">
    <property type="entry name" value="FeoB"/>
    <property type="match status" value="1"/>
</dbReference>
<feature type="binding site" evidence="15">
    <location>
        <position position="25"/>
    </location>
    <ligand>
        <name>Mg(2+)</name>
        <dbReference type="ChEBI" id="CHEBI:18420"/>
        <label>2</label>
    </ligand>
</feature>
<keyword evidence="8 16" id="KW-0408">Iron</keyword>
<dbReference type="InterPro" id="IPR050860">
    <property type="entry name" value="FeoB_GTPase"/>
</dbReference>
<keyword evidence="15" id="KW-0479">Metal-binding</keyword>
<comment type="function">
    <text evidence="16">Probable transporter of a GTP-driven Fe(2+) uptake system.</text>
</comment>
<dbReference type="AlphaFoldDB" id="A0A7C0U6P7"/>
<keyword evidence="7 16" id="KW-1133">Transmembrane helix</keyword>
<dbReference type="GO" id="GO:0005886">
    <property type="term" value="C:plasma membrane"/>
    <property type="evidence" value="ECO:0007669"/>
    <property type="project" value="UniProtKB-SubCell"/>
</dbReference>
<feature type="transmembrane region" description="Helical" evidence="16">
    <location>
        <begin position="417"/>
        <end position="440"/>
    </location>
</feature>
<dbReference type="Proteomes" id="UP000885690">
    <property type="component" value="Unassembled WGS sequence"/>
</dbReference>
<gene>
    <name evidence="18" type="primary">feoB</name>
    <name evidence="18" type="ORF">ENF32_05435</name>
</gene>
<feature type="transmembrane region" description="Helical" evidence="16">
    <location>
        <begin position="446"/>
        <end position="466"/>
    </location>
</feature>
<evidence type="ECO:0000256" key="13">
    <source>
        <dbReference type="NCBIfam" id="TIGR00437"/>
    </source>
</evidence>
<evidence type="ECO:0000259" key="17">
    <source>
        <dbReference type="PROSITE" id="PS51711"/>
    </source>
</evidence>
<feature type="transmembrane region" description="Helical" evidence="16">
    <location>
        <begin position="537"/>
        <end position="557"/>
    </location>
</feature>
<keyword evidence="15" id="KW-0460">Magnesium</keyword>
<proteinExistence type="inferred from homology"/>
<evidence type="ECO:0000256" key="12">
    <source>
        <dbReference type="ARBA" id="ARBA00031200"/>
    </source>
</evidence>
<dbReference type="NCBIfam" id="TIGR00437">
    <property type="entry name" value="feoB"/>
    <property type="match status" value="1"/>
</dbReference>
<feature type="binding site" evidence="14">
    <location>
        <begin position="56"/>
        <end position="59"/>
    </location>
    <ligand>
        <name>GTP</name>
        <dbReference type="ChEBI" id="CHEBI:37565"/>
        <label>3</label>
    </ligand>
</feature>